<feature type="transmembrane region" description="Helical" evidence="1">
    <location>
        <begin position="30"/>
        <end position="55"/>
    </location>
</feature>
<evidence type="ECO:0000313" key="2">
    <source>
        <dbReference type="EMBL" id="JAP07082.1"/>
    </source>
</evidence>
<protein>
    <submittedName>
        <fullName evidence="2">Putative ovule protein</fullName>
    </submittedName>
</protein>
<keyword evidence="1" id="KW-1133">Transmembrane helix</keyword>
<sequence>TAVLQIVCIINSLNILIACDLSHFVCSVMFSLVFCLGFFTPMFSIFPICFEILLVEPRVYQKQPLYLPKVRVSLYTHHPP</sequence>
<feature type="non-terminal residue" evidence="2">
    <location>
        <position position="1"/>
    </location>
</feature>
<keyword evidence="1" id="KW-0812">Transmembrane</keyword>
<organism evidence="2">
    <name type="scientific">Solanum chacoense</name>
    <name type="common">Chaco potato</name>
    <dbReference type="NCBI Taxonomy" id="4108"/>
    <lineage>
        <taxon>Eukaryota</taxon>
        <taxon>Viridiplantae</taxon>
        <taxon>Streptophyta</taxon>
        <taxon>Embryophyta</taxon>
        <taxon>Tracheophyta</taxon>
        <taxon>Spermatophyta</taxon>
        <taxon>Magnoliopsida</taxon>
        <taxon>eudicotyledons</taxon>
        <taxon>Gunneridae</taxon>
        <taxon>Pentapetalae</taxon>
        <taxon>asterids</taxon>
        <taxon>lamiids</taxon>
        <taxon>Solanales</taxon>
        <taxon>Solanaceae</taxon>
        <taxon>Solanoideae</taxon>
        <taxon>Solaneae</taxon>
        <taxon>Solanum</taxon>
    </lineage>
</organism>
<name>A0A0V0GGT2_SOLCH</name>
<reference evidence="2" key="1">
    <citation type="submission" date="2015-12" db="EMBL/GenBank/DDBJ databases">
        <title>Gene expression during late stages of embryo sac development: a critical building block for successful pollen-pistil interactions.</title>
        <authorList>
            <person name="Liu Y."/>
            <person name="Joly V."/>
            <person name="Sabar M."/>
            <person name="Matton D.P."/>
        </authorList>
    </citation>
    <scope>NUCLEOTIDE SEQUENCE</scope>
</reference>
<proteinExistence type="predicted"/>
<accession>A0A0V0GGT2</accession>
<evidence type="ECO:0000256" key="1">
    <source>
        <dbReference type="SAM" id="Phobius"/>
    </source>
</evidence>
<keyword evidence="1" id="KW-0472">Membrane</keyword>
<dbReference type="EMBL" id="GEDG01039533">
    <property type="protein sequence ID" value="JAP07082.1"/>
    <property type="molecule type" value="Transcribed_RNA"/>
</dbReference>
<dbReference type="AlphaFoldDB" id="A0A0V0GGT2"/>